<dbReference type="OrthoDB" id="560721at2759"/>
<feature type="region of interest" description="Disordered" evidence="1">
    <location>
        <begin position="161"/>
        <end position="182"/>
    </location>
</feature>
<proteinExistence type="predicted"/>
<accession>A0A835ST45</accession>
<organism evidence="2 3">
    <name type="scientific">Chlamydomonas schloesseri</name>
    <dbReference type="NCBI Taxonomy" id="2026947"/>
    <lineage>
        <taxon>Eukaryota</taxon>
        <taxon>Viridiplantae</taxon>
        <taxon>Chlorophyta</taxon>
        <taxon>core chlorophytes</taxon>
        <taxon>Chlorophyceae</taxon>
        <taxon>CS clade</taxon>
        <taxon>Chlamydomonadales</taxon>
        <taxon>Chlamydomonadaceae</taxon>
        <taxon>Chlamydomonas</taxon>
    </lineage>
</organism>
<sequence>MLQGRIAASSLADIPLLPSRYILGIPLLRGSDVLALSSACSVLLQLGFDAPGLAKGLAGSFVVVLGSGEEISVRKLATSENGNACVILDQHGHTSALALESVLNSDLSEQQWCSVEADYCSRLLAGQADPLTLREVADAFGRLVRLNHCYKLLRNLAAQPAAPTPAASGGSGPAPAAAPPPLVLDAPLRQQLQQALRRPAFSDSQLLGWLEHVKIWEESAAAEMARGRLGQLQEVQQPQPQSQSQPPQQAPVHADAEGGLERRLPAAPRSTAADGRDPRLSSQGAPRSAPTPPAAAAAPGPTALSGAYAAAEATSKPAAPAVAASVPESSNLSSQQAAQDRSRQQRQQQQRSLSSSPSDAAQQGGVLLPAADPAYAVPGPRLPLPCAAARQQQQPQQPQQPQPTRGVVVMEQRWARGLHQWLLLRPQRTAPVHLILREGLGVPCYVLAMTRRQPITFWLGHPELWEYLPGSALAPPALRARPLAPAAPVRDGGGERGGVGRQQRGAATLLGGGHTVAALPQAELRAGAGGPLPPAAAARLEADYIRRLYAFLLKHPAGVAVRDFPCHGIDVPESVLSGRRMTGFLRSYEDVGVLQLNRGVALPVMVRAVRGARAEAALQEACETLLRLGRPQQ</sequence>
<evidence type="ECO:0000313" key="3">
    <source>
        <dbReference type="Proteomes" id="UP000613740"/>
    </source>
</evidence>
<feature type="region of interest" description="Disordered" evidence="1">
    <location>
        <begin position="233"/>
        <end position="301"/>
    </location>
</feature>
<evidence type="ECO:0000313" key="2">
    <source>
        <dbReference type="EMBL" id="KAG2425406.1"/>
    </source>
</evidence>
<gene>
    <name evidence="2" type="ORF">HYH02_015015</name>
</gene>
<protein>
    <submittedName>
        <fullName evidence="2">Uncharacterized protein</fullName>
    </submittedName>
</protein>
<dbReference type="EMBL" id="JAEHOD010000116">
    <property type="protein sequence ID" value="KAG2425406.1"/>
    <property type="molecule type" value="Genomic_DNA"/>
</dbReference>
<name>A0A835ST45_9CHLO</name>
<feature type="compositionally biased region" description="Low complexity" evidence="1">
    <location>
        <begin position="391"/>
        <end position="403"/>
    </location>
</feature>
<feature type="region of interest" description="Disordered" evidence="1">
    <location>
        <begin position="320"/>
        <end position="364"/>
    </location>
</feature>
<evidence type="ECO:0000256" key="1">
    <source>
        <dbReference type="SAM" id="MobiDB-lite"/>
    </source>
</evidence>
<dbReference type="AlphaFoldDB" id="A0A835ST45"/>
<feature type="compositionally biased region" description="Low complexity" evidence="1">
    <location>
        <begin position="320"/>
        <end position="363"/>
    </location>
</feature>
<comment type="caution">
    <text evidence="2">The sequence shown here is derived from an EMBL/GenBank/DDBJ whole genome shotgun (WGS) entry which is preliminary data.</text>
</comment>
<feature type="compositionally biased region" description="Low complexity" evidence="1">
    <location>
        <begin position="236"/>
        <end position="247"/>
    </location>
</feature>
<feature type="region of interest" description="Disordered" evidence="1">
    <location>
        <begin position="379"/>
        <end position="405"/>
    </location>
</feature>
<feature type="compositionally biased region" description="Basic and acidic residues" evidence="1">
    <location>
        <begin position="254"/>
        <end position="264"/>
    </location>
</feature>
<dbReference type="Proteomes" id="UP000613740">
    <property type="component" value="Unassembled WGS sequence"/>
</dbReference>
<reference evidence="2" key="1">
    <citation type="journal article" date="2020" name="bioRxiv">
        <title>Comparative genomics of Chlamydomonas.</title>
        <authorList>
            <person name="Craig R.J."/>
            <person name="Hasan A.R."/>
            <person name="Ness R.W."/>
            <person name="Keightley P.D."/>
        </authorList>
    </citation>
    <scope>NUCLEOTIDE SEQUENCE</scope>
    <source>
        <strain evidence="2">CCAP 11/173</strain>
    </source>
</reference>
<keyword evidence="3" id="KW-1185">Reference proteome</keyword>